<dbReference type="EMBL" id="FOUO01000019">
    <property type="protein sequence ID" value="SFM66194.1"/>
    <property type="molecule type" value="Genomic_DNA"/>
</dbReference>
<keyword evidence="7" id="KW-0653">Protein transport</keyword>
<dbReference type="PANTHER" id="PTHR30558:SF3">
    <property type="entry name" value="BIOPOLYMER TRANSPORT PROTEIN EXBD-RELATED"/>
    <property type="match status" value="1"/>
</dbReference>
<feature type="transmembrane region" description="Helical" evidence="8">
    <location>
        <begin position="20"/>
        <end position="38"/>
    </location>
</feature>
<dbReference type="AlphaFoldDB" id="A0A1I4SNY4"/>
<evidence type="ECO:0000256" key="3">
    <source>
        <dbReference type="ARBA" id="ARBA00022475"/>
    </source>
</evidence>
<comment type="similarity">
    <text evidence="2 7">Belongs to the ExbD/TolR family.</text>
</comment>
<accession>A0A1I4SNY4</accession>
<keyword evidence="7" id="KW-0813">Transport</keyword>
<keyword evidence="3" id="KW-1003">Cell membrane</keyword>
<evidence type="ECO:0000256" key="1">
    <source>
        <dbReference type="ARBA" id="ARBA00004162"/>
    </source>
</evidence>
<dbReference type="RefSeq" id="WP_090487236.1">
    <property type="nucleotide sequence ID" value="NZ_FOUO01000019.1"/>
</dbReference>
<evidence type="ECO:0000256" key="5">
    <source>
        <dbReference type="ARBA" id="ARBA00022989"/>
    </source>
</evidence>
<evidence type="ECO:0000256" key="6">
    <source>
        <dbReference type="ARBA" id="ARBA00023136"/>
    </source>
</evidence>
<dbReference type="GO" id="GO:0015031">
    <property type="term" value="P:protein transport"/>
    <property type="evidence" value="ECO:0007669"/>
    <property type="project" value="UniProtKB-KW"/>
</dbReference>
<evidence type="ECO:0000313" key="9">
    <source>
        <dbReference type="EMBL" id="SFM66194.1"/>
    </source>
</evidence>
<sequence length="143" mass="15712">MQLPPMPPRRGEDDSHLIPLINIVFLLLIFFMLAGALTRPDPFAVEPPASARAGESPGEALQILLNREGRLALDGQPLEMQALKTRLARAVEAAAEEGEGVTVHLRADRRVSSARLLDLTRQMQETGVERIFLLTLKARGETP</sequence>
<evidence type="ECO:0000256" key="8">
    <source>
        <dbReference type="SAM" id="Phobius"/>
    </source>
</evidence>
<keyword evidence="4 7" id="KW-0812">Transmembrane</keyword>
<dbReference type="STRING" id="195064.SAMN05421721_11944"/>
<evidence type="ECO:0000313" key="10">
    <source>
        <dbReference type="Proteomes" id="UP000199556"/>
    </source>
</evidence>
<dbReference type="Gene3D" id="3.30.420.270">
    <property type="match status" value="1"/>
</dbReference>
<dbReference type="GO" id="GO:0022857">
    <property type="term" value="F:transmembrane transporter activity"/>
    <property type="evidence" value="ECO:0007669"/>
    <property type="project" value="InterPro"/>
</dbReference>
<dbReference type="PANTHER" id="PTHR30558">
    <property type="entry name" value="EXBD MEMBRANE COMPONENT OF PMF-DRIVEN MACROMOLECULE IMPORT SYSTEM"/>
    <property type="match status" value="1"/>
</dbReference>
<gene>
    <name evidence="9" type="ORF">SAMN05421721_11944</name>
</gene>
<evidence type="ECO:0000256" key="2">
    <source>
        <dbReference type="ARBA" id="ARBA00005811"/>
    </source>
</evidence>
<evidence type="ECO:0000256" key="4">
    <source>
        <dbReference type="ARBA" id="ARBA00022692"/>
    </source>
</evidence>
<dbReference type="InterPro" id="IPR003400">
    <property type="entry name" value="ExbD"/>
</dbReference>
<evidence type="ECO:0000256" key="7">
    <source>
        <dbReference type="RuleBase" id="RU003879"/>
    </source>
</evidence>
<keyword evidence="6 8" id="KW-0472">Membrane</keyword>
<keyword evidence="5 8" id="KW-1133">Transmembrane helix</keyword>
<dbReference type="Proteomes" id="UP000199556">
    <property type="component" value="Unassembled WGS sequence"/>
</dbReference>
<keyword evidence="10" id="KW-1185">Reference proteome</keyword>
<reference evidence="9 10" key="1">
    <citation type="submission" date="2016-10" db="EMBL/GenBank/DDBJ databases">
        <authorList>
            <person name="de Groot N.N."/>
        </authorList>
    </citation>
    <scope>NUCLEOTIDE SEQUENCE [LARGE SCALE GENOMIC DNA]</scope>
    <source>
        <strain evidence="9 10">DSM 4180</strain>
    </source>
</reference>
<protein>
    <submittedName>
        <fullName evidence="9">Outer membrane transport energization protein ExbD</fullName>
    </submittedName>
</protein>
<dbReference type="Pfam" id="PF02472">
    <property type="entry name" value="ExbD"/>
    <property type="match status" value="1"/>
</dbReference>
<dbReference type="GO" id="GO:0005886">
    <property type="term" value="C:plasma membrane"/>
    <property type="evidence" value="ECO:0007669"/>
    <property type="project" value="UniProtKB-SubCell"/>
</dbReference>
<organism evidence="9 10">
    <name type="scientific">Ectothiorhodospira mobilis</name>
    <dbReference type="NCBI Taxonomy" id="195064"/>
    <lineage>
        <taxon>Bacteria</taxon>
        <taxon>Pseudomonadati</taxon>
        <taxon>Pseudomonadota</taxon>
        <taxon>Gammaproteobacteria</taxon>
        <taxon>Chromatiales</taxon>
        <taxon>Ectothiorhodospiraceae</taxon>
        <taxon>Ectothiorhodospira</taxon>
    </lineage>
</organism>
<proteinExistence type="inferred from homology"/>
<name>A0A1I4SNY4_ECTMO</name>
<comment type="subcellular location">
    <subcellularLocation>
        <location evidence="1">Cell membrane</location>
        <topology evidence="1">Single-pass membrane protein</topology>
    </subcellularLocation>
    <subcellularLocation>
        <location evidence="7">Cell membrane</location>
        <topology evidence="7">Single-pass type II membrane protein</topology>
    </subcellularLocation>
</comment>